<evidence type="ECO:0000256" key="1">
    <source>
        <dbReference type="SAM" id="MobiDB-lite"/>
    </source>
</evidence>
<feature type="region of interest" description="Disordered" evidence="1">
    <location>
        <begin position="326"/>
        <end position="349"/>
    </location>
</feature>
<gene>
    <name evidence="3" type="ORF">ELB75_12320</name>
</gene>
<feature type="transmembrane region" description="Helical" evidence="2">
    <location>
        <begin position="676"/>
        <end position="695"/>
    </location>
</feature>
<keyword evidence="2" id="KW-0472">Membrane</keyword>
<keyword evidence="2" id="KW-0812">Transmembrane</keyword>
<dbReference type="Proteomes" id="UP000282435">
    <property type="component" value="Chromosome"/>
</dbReference>
<evidence type="ECO:0000313" key="3">
    <source>
        <dbReference type="EMBL" id="AZR60711.1"/>
    </source>
</evidence>
<proteinExistence type="predicted"/>
<keyword evidence="2" id="KW-1133">Transmembrane helix</keyword>
<feature type="transmembrane region" description="Helical" evidence="2">
    <location>
        <begin position="934"/>
        <end position="956"/>
    </location>
</feature>
<dbReference type="AlphaFoldDB" id="A0A3S9SMD0"/>
<organism evidence="3 4">
    <name type="scientific">Eikenella corrodens</name>
    <dbReference type="NCBI Taxonomy" id="539"/>
    <lineage>
        <taxon>Bacteria</taxon>
        <taxon>Pseudomonadati</taxon>
        <taxon>Pseudomonadota</taxon>
        <taxon>Betaproteobacteria</taxon>
        <taxon>Neisseriales</taxon>
        <taxon>Neisseriaceae</taxon>
        <taxon>Eikenella</taxon>
    </lineage>
</organism>
<dbReference type="EMBL" id="CP034670">
    <property type="protein sequence ID" value="AZR60711.1"/>
    <property type="molecule type" value="Genomic_DNA"/>
</dbReference>
<feature type="transmembrane region" description="Helical" evidence="2">
    <location>
        <begin position="707"/>
        <end position="737"/>
    </location>
</feature>
<feature type="transmembrane region" description="Helical" evidence="2">
    <location>
        <begin position="628"/>
        <end position="645"/>
    </location>
</feature>
<evidence type="ECO:0000313" key="4">
    <source>
        <dbReference type="Proteomes" id="UP000282435"/>
    </source>
</evidence>
<feature type="transmembrane region" description="Helical" evidence="2">
    <location>
        <begin position="757"/>
        <end position="773"/>
    </location>
</feature>
<name>A0A3S9SMD0_EIKCO</name>
<feature type="transmembrane region" description="Helical" evidence="2">
    <location>
        <begin position="881"/>
        <end position="900"/>
    </location>
</feature>
<protein>
    <submittedName>
        <fullName evidence="3">Uncharacterized protein</fullName>
    </submittedName>
</protein>
<accession>A0A3S9SMD0</accession>
<feature type="transmembrane region" description="Helical" evidence="2">
    <location>
        <begin position="838"/>
        <end position="860"/>
    </location>
</feature>
<dbReference type="OrthoDB" id="5524449at2"/>
<reference evidence="3 4" key="1">
    <citation type="submission" date="2018-12" db="EMBL/GenBank/DDBJ databases">
        <title>Genome sequencing of Eikenella corrodens KCOM 3110 (= JS217).</title>
        <authorList>
            <person name="Koo J.-K."/>
            <person name="Park S.-N."/>
            <person name="Lim Y.K."/>
        </authorList>
    </citation>
    <scope>NUCLEOTIDE SEQUENCE [LARGE SCALE GENOMIC DNA]</scope>
    <source>
        <strain evidence="3 4">KCOM 3110</strain>
    </source>
</reference>
<sequence length="974" mass="110862">MPPWQAGSPDEHHTYEAYRFSGSPHPGAEENESLPEAFVYPFDPDIGDTFSGSPHPYGGDPCAALLDDIEARFERGGVPELEAAWPHIREQLEQLPLGETENASYQFADFLRTHQINDCMLWAQWSDYFGWHRPDVLNHVLSPAELKQLKEYRKAAAKLAKHRAKKANRRRKHLSANEIIAHIEDTFKRSGGKGLMRLWNSIAAEIAAASEEERTRVLAYLSQWLQQPYGLPEKLQNRWRQDYGLAPFHLETDKLQYWLEGWYAAGSSRKLAEKWPEIRALLNRMPANEKDKASAYCAAFIKRHNLSSSIVHTQWAAYFGWPDNETPPIEPGQSFSGSPHPGAEENESPPEAFVYPFDPDIGDTFSGSLNPYGGDPCAALLDDIESHFERGGIPELEAAWPSIREQLEQLPLGETETASYRLADFLRTRQIDDCMLWAQWSDYFGWHHPDIRNNIFTPAELQQLKEYRRIAAKLAKHRAQTQRTQTFVPPVGQAAAQLLAQWRQWFEQGGSEELLRRWPETSRMLDNAPPQEHRDVAAACLDFLHHNQIRHPLLWAHLADYPGWPHAFFQEVRDPEGLARLEEYRRTADIIHLFEPEAVGPSEDGGKPEERLPVSALFARFLGTTPSLMRRLFAAFAAMLLWPELSGEANRRQRWLLHTYRPAIHRRYDFWHGCRIAWVAVCFLIAIVSSIVVTVDVGWDKGFALTAAVFITFIVTAMSYGIYIMCASFLLILLRLLWPSMEGRLVRFKHYSPWGKALYLLAFPAAVVLTLPASLDMPLWHGSVLAYMLSLTYYSTYDQDDGSLVVKDASAWFKACLCMSGVLGLPITFPILQGYPQYLLAASLLWLNANLYLLFNRPGWLEKIEKPIRQLLAGQIGRKPWQWLLLPFRTAYAALLWLLLLPAQAARLGTSKEDSTWEIATGTLLLLALLPSELSAYVLLLLYPAAMLSALLRHIVQRLLLRGLRRGTGKTQAT</sequence>
<evidence type="ECO:0000256" key="2">
    <source>
        <dbReference type="SAM" id="Phobius"/>
    </source>
</evidence>